<evidence type="ECO:0000256" key="4">
    <source>
        <dbReference type="ARBA" id="ARBA00009524"/>
    </source>
</evidence>
<evidence type="ECO:0000256" key="10">
    <source>
        <dbReference type="ARBA" id="ARBA00023027"/>
    </source>
</evidence>
<evidence type="ECO:0000256" key="3">
    <source>
        <dbReference type="ARBA" id="ARBA00006001"/>
    </source>
</evidence>
<comment type="catalytic activity">
    <reaction evidence="1 18 19">
        <text>(6R)-NADHX = (6S)-NADHX</text>
        <dbReference type="Rhea" id="RHEA:32215"/>
        <dbReference type="ChEBI" id="CHEBI:64074"/>
        <dbReference type="ChEBI" id="CHEBI:64075"/>
        <dbReference type="EC" id="5.1.99.6"/>
    </reaction>
</comment>
<dbReference type="InterPro" id="IPR030677">
    <property type="entry name" value="Nnr"/>
</dbReference>
<gene>
    <name evidence="17" type="primary">nnrD</name>
    <name evidence="18" type="synonym">nnrE</name>
    <name evidence="22" type="ORF">K8V39_06390</name>
</gene>
<evidence type="ECO:0000256" key="1">
    <source>
        <dbReference type="ARBA" id="ARBA00000013"/>
    </source>
</evidence>
<dbReference type="GO" id="GO:0110051">
    <property type="term" value="P:metabolite repair"/>
    <property type="evidence" value="ECO:0007669"/>
    <property type="project" value="TreeGrafter"/>
</dbReference>
<comment type="catalytic activity">
    <reaction evidence="15 17 19">
        <text>(6S)-NADHX + ADP = AMP + phosphate + NADH + H(+)</text>
        <dbReference type="Rhea" id="RHEA:32223"/>
        <dbReference type="ChEBI" id="CHEBI:15378"/>
        <dbReference type="ChEBI" id="CHEBI:43474"/>
        <dbReference type="ChEBI" id="CHEBI:57945"/>
        <dbReference type="ChEBI" id="CHEBI:64074"/>
        <dbReference type="ChEBI" id="CHEBI:456215"/>
        <dbReference type="ChEBI" id="CHEBI:456216"/>
        <dbReference type="EC" id="4.2.1.136"/>
    </reaction>
</comment>
<keyword evidence="10 17" id="KW-0520">NAD</keyword>
<feature type="binding site" evidence="18">
    <location>
        <position position="120"/>
    </location>
    <ligand>
        <name>K(+)</name>
        <dbReference type="ChEBI" id="CHEBI:29103"/>
    </ligand>
</feature>
<feature type="binding site" evidence="18">
    <location>
        <begin position="124"/>
        <end position="130"/>
    </location>
    <ligand>
        <name>(6S)-NADPHX</name>
        <dbReference type="ChEBI" id="CHEBI:64076"/>
    </ligand>
</feature>
<evidence type="ECO:0000313" key="23">
    <source>
        <dbReference type="Proteomes" id="UP000813420"/>
    </source>
</evidence>
<dbReference type="SUPFAM" id="SSF53613">
    <property type="entry name" value="Ribokinase-like"/>
    <property type="match status" value="1"/>
</dbReference>
<evidence type="ECO:0000256" key="13">
    <source>
        <dbReference type="ARBA" id="ARBA00023268"/>
    </source>
</evidence>
<comment type="similarity">
    <text evidence="3 19">In the N-terminal section; belongs to the NnrE/AIBP family.</text>
</comment>
<feature type="binding site" evidence="17">
    <location>
        <position position="438"/>
    </location>
    <ligand>
        <name>(6S)-NADPHX</name>
        <dbReference type="ChEBI" id="CHEBI:64076"/>
    </ligand>
</feature>
<dbReference type="HAMAP" id="MF_01966">
    <property type="entry name" value="NADHX_epimerase"/>
    <property type="match status" value="1"/>
</dbReference>
<dbReference type="InterPro" id="IPR004443">
    <property type="entry name" value="YjeF_N_dom"/>
</dbReference>
<comment type="similarity">
    <text evidence="4 19">In the C-terminal section; belongs to the NnrD/CARKD family.</text>
</comment>
<dbReference type="InterPro" id="IPR036652">
    <property type="entry name" value="YjeF_N_dom_sf"/>
</dbReference>
<evidence type="ECO:0000313" key="22">
    <source>
        <dbReference type="EMBL" id="HJH49875.1"/>
    </source>
</evidence>
<dbReference type="NCBIfam" id="TIGR00196">
    <property type="entry name" value="yjeF_cterm"/>
    <property type="match status" value="1"/>
</dbReference>
<protein>
    <recommendedName>
        <fullName evidence="19">Bifunctional NAD(P)H-hydrate repair enzyme</fullName>
    </recommendedName>
    <alternativeName>
        <fullName evidence="19">Nicotinamide nucleotide repair protein</fullName>
    </alternativeName>
    <domain>
        <recommendedName>
            <fullName evidence="19">ADP-dependent (S)-NAD(P)H-hydrate dehydratase</fullName>
            <ecNumber evidence="19">4.2.1.136</ecNumber>
        </recommendedName>
        <alternativeName>
            <fullName evidence="19">ADP-dependent NAD(P)HX dehydratase</fullName>
        </alternativeName>
    </domain>
    <domain>
        <recommendedName>
            <fullName evidence="19">NAD(P)H-hydrate epimerase</fullName>
            <ecNumber evidence="19">5.1.99.6</ecNumber>
        </recommendedName>
    </domain>
</protein>
<keyword evidence="8 17" id="KW-0521">NADP</keyword>
<keyword evidence="7 17" id="KW-0067">ATP-binding</keyword>
<comment type="cofactor">
    <cofactor evidence="17">
        <name>Mg(2+)</name>
        <dbReference type="ChEBI" id="CHEBI:18420"/>
    </cofactor>
</comment>
<keyword evidence="6 17" id="KW-0547">Nucleotide-binding</keyword>
<keyword evidence="12 17" id="KW-0456">Lyase</keyword>
<evidence type="ECO:0000256" key="2">
    <source>
        <dbReference type="ARBA" id="ARBA00000909"/>
    </source>
</evidence>
<feature type="binding site" evidence="17">
    <location>
        <position position="437"/>
    </location>
    <ligand>
        <name>AMP</name>
        <dbReference type="ChEBI" id="CHEBI:456215"/>
    </ligand>
</feature>
<comment type="catalytic activity">
    <reaction evidence="2 18 19">
        <text>(6R)-NADPHX = (6S)-NADPHX</text>
        <dbReference type="Rhea" id="RHEA:32227"/>
        <dbReference type="ChEBI" id="CHEBI:64076"/>
        <dbReference type="ChEBI" id="CHEBI:64077"/>
        <dbReference type="EC" id="5.1.99.6"/>
    </reaction>
</comment>
<evidence type="ECO:0000256" key="11">
    <source>
        <dbReference type="ARBA" id="ARBA00023235"/>
    </source>
</evidence>
<dbReference type="SUPFAM" id="SSF64153">
    <property type="entry name" value="YjeF N-terminal domain-like"/>
    <property type="match status" value="1"/>
</dbReference>
<dbReference type="Pfam" id="PF03853">
    <property type="entry name" value="YjeF_N"/>
    <property type="match status" value="1"/>
</dbReference>
<dbReference type="PROSITE" id="PS51385">
    <property type="entry name" value="YJEF_N"/>
    <property type="match status" value="1"/>
</dbReference>
<dbReference type="Gene3D" id="3.40.50.10260">
    <property type="entry name" value="YjeF N-terminal domain"/>
    <property type="match status" value="1"/>
</dbReference>
<comment type="cofactor">
    <cofactor evidence="18 19">
        <name>K(+)</name>
        <dbReference type="ChEBI" id="CHEBI:29103"/>
    </cofactor>
    <text evidence="18 19">Binds 1 potassium ion per subunit.</text>
</comment>
<feature type="binding site" evidence="17">
    <location>
        <position position="371"/>
    </location>
    <ligand>
        <name>(6S)-NADPHX</name>
        <dbReference type="ChEBI" id="CHEBI:64076"/>
    </ligand>
</feature>
<comment type="catalytic activity">
    <reaction evidence="16 17 19">
        <text>(6S)-NADPHX + ADP = AMP + phosphate + NADPH + H(+)</text>
        <dbReference type="Rhea" id="RHEA:32235"/>
        <dbReference type="ChEBI" id="CHEBI:15378"/>
        <dbReference type="ChEBI" id="CHEBI:43474"/>
        <dbReference type="ChEBI" id="CHEBI:57783"/>
        <dbReference type="ChEBI" id="CHEBI:64076"/>
        <dbReference type="ChEBI" id="CHEBI:456215"/>
        <dbReference type="ChEBI" id="CHEBI:456216"/>
        <dbReference type="EC" id="4.2.1.136"/>
    </reaction>
</comment>
<evidence type="ECO:0000256" key="7">
    <source>
        <dbReference type="ARBA" id="ARBA00022840"/>
    </source>
</evidence>
<accession>A0A9D3AJ20</accession>
<keyword evidence="5 18" id="KW-0479">Metal-binding</keyword>
<evidence type="ECO:0000256" key="8">
    <source>
        <dbReference type="ARBA" id="ARBA00022857"/>
    </source>
</evidence>
<keyword evidence="9 18" id="KW-0630">Potassium</keyword>
<feature type="domain" description="YjeF N-terminal" evidence="21">
    <location>
        <begin position="10"/>
        <end position="210"/>
    </location>
</feature>
<comment type="function">
    <text evidence="18">Catalyzes the epimerization of the S- and R-forms of NAD(P)HX, a damaged form of NAD(P)H that is a result of enzymatic or heat-dependent hydration. This is a prerequisite for the S-specific NAD(P)H-hydrate dehydratase to allow the repair of both epimers of NAD(P)HX.</text>
</comment>
<keyword evidence="11 18" id="KW-0413">Isomerase</keyword>
<dbReference type="GO" id="GO:0052855">
    <property type="term" value="F:ADP-dependent NAD(P)H-hydrate dehydratase activity"/>
    <property type="evidence" value="ECO:0007669"/>
    <property type="project" value="UniProtKB-UniRule"/>
</dbReference>
<keyword evidence="13" id="KW-0511">Multifunctional enzyme</keyword>
<feature type="binding site" evidence="18">
    <location>
        <begin position="58"/>
        <end position="62"/>
    </location>
    <ligand>
        <name>(6S)-NADPHX</name>
        <dbReference type="ChEBI" id="CHEBI:64076"/>
    </ligand>
</feature>
<evidence type="ECO:0000256" key="18">
    <source>
        <dbReference type="HAMAP-Rule" id="MF_01966"/>
    </source>
</evidence>
<dbReference type="PROSITE" id="PS51383">
    <property type="entry name" value="YJEF_C_3"/>
    <property type="match status" value="1"/>
</dbReference>
<feature type="binding site" evidence="18">
    <location>
        <position position="135"/>
    </location>
    <ligand>
        <name>(6S)-NADPHX</name>
        <dbReference type="ChEBI" id="CHEBI:64076"/>
    </ligand>
</feature>
<reference evidence="22" key="1">
    <citation type="journal article" date="2021" name="PeerJ">
        <title>Extensive microbial diversity within the chicken gut microbiome revealed by metagenomics and culture.</title>
        <authorList>
            <person name="Gilroy R."/>
            <person name="Ravi A."/>
            <person name="Getino M."/>
            <person name="Pursley I."/>
            <person name="Horton D.L."/>
            <person name="Alikhan N.F."/>
            <person name="Baker D."/>
            <person name="Gharbi K."/>
            <person name="Hall N."/>
            <person name="Watson M."/>
            <person name="Adriaenssens E.M."/>
            <person name="Foster-Nyarko E."/>
            <person name="Jarju S."/>
            <person name="Secka A."/>
            <person name="Antonio M."/>
            <person name="Oren A."/>
            <person name="Chaudhuri R.R."/>
            <person name="La Ragione R."/>
            <person name="Hildebrand F."/>
            <person name="Pallen M.J."/>
        </authorList>
    </citation>
    <scope>NUCLEOTIDE SEQUENCE</scope>
    <source>
        <strain evidence="22">USAMLcec4-12693</strain>
    </source>
</reference>
<evidence type="ECO:0000256" key="16">
    <source>
        <dbReference type="ARBA" id="ARBA00049209"/>
    </source>
</evidence>
<dbReference type="EC" id="4.2.1.136" evidence="19"/>
<dbReference type="RefSeq" id="WP_277272021.1">
    <property type="nucleotide sequence ID" value="NZ_DYXE01000054.1"/>
</dbReference>
<comment type="function">
    <text evidence="17">Catalyzes the dehydration of the S-form of NAD(P)HX at the expense of ADP, which is converted to AMP. Together with NAD(P)HX epimerase, which catalyzes the epimerization of the S- and R-forms, the enzyme allows the repair of both epimers of NAD(P)HX, a damaged form of NAD(P)H that is a result of enzymatic or heat-dependent hydration.</text>
</comment>
<organism evidence="22 23">
    <name type="scientific">Merdimonas faecis</name>
    <dbReference type="NCBI Taxonomy" id="1653435"/>
    <lineage>
        <taxon>Bacteria</taxon>
        <taxon>Bacillati</taxon>
        <taxon>Bacillota</taxon>
        <taxon>Clostridia</taxon>
        <taxon>Lachnospirales</taxon>
        <taxon>Lachnospiraceae</taxon>
        <taxon>Merdimonas</taxon>
    </lineage>
</organism>
<name>A0A9D3AJ20_9FIRM</name>
<dbReference type="GO" id="GO:0046496">
    <property type="term" value="P:nicotinamide nucleotide metabolic process"/>
    <property type="evidence" value="ECO:0007669"/>
    <property type="project" value="UniProtKB-UniRule"/>
</dbReference>
<dbReference type="Gene3D" id="3.40.1190.20">
    <property type="match status" value="1"/>
</dbReference>
<dbReference type="Proteomes" id="UP000813420">
    <property type="component" value="Unassembled WGS sequence"/>
</dbReference>
<dbReference type="PANTHER" id="PTHR12592:SF0">
    <property type="entry name" value="ATP-DEPENDENT (S)-NAD(P)H-HYDRATE DEHYDRATASE"/>
    <property type="match status" value="1"/>
</dbReference>
<dbReference type="InterPro" id="IPR029056">
    <property type="entry name" value="Ribokinase-like"/>
</dbReference>
<evidence type="ECO:0000256" key="6">
    <source>
        <dbReference type="ARBA" id="ARBA00022741"/>
    </source>
</evidence>
<dbReference type="GO" id="GO:0046872">
    <property type="term" value="F:metal ion binding"/>
    <property type="evidence" value="ECO:0007669"/>
    <property type="project" value="UniProtKB-UniRule"/>
</dbReference>
<feature type="binding site" evidence="18">
    <location>
        <position position="156"/>
    </location>
    <ligand>
        <name>K(+)</name>
        <dbReference type="ChEBI" id="CHEBI:29103"/>
    </ligand>
</feature>
<dbReference type="HAMAP" id="MF_01965">
    <property type="entry name" value="NADHX_dehydratase"/>
    <property type="match status" value="1"/>
</dbReference>
<dbReference type="GO" id="GO:0005524">
    <property type="term" value="F:ATP binding"/>
    <property type="evidence" value="ECO:0007669"/>
    <property type="project" value="UniProtKB-UniRule"/>
</dbReference>
<dbReference type="PANTHER" id="PTHR12592">
    <property type="entry name" value="ATP-DEPENDENT (S)-NAD(P)H-HYDRATE DEHYDRATASE FAMILY MEMBER"/>
    <property type="match status" value="1"/>
</dbReference>
<evidence type="ECO:0000256" key="19">
    <source>
        <dbReference type="PIRNR" id="PIRNR017184"/>
    </source>
</evidence>
<dbReference type="AlphaFoldDB" id="A0A9D3AJ20"/>
<comment type="subunit">
    <text evidence="17">Homotetramer.</text>
</comment>
<sequence>MQYFLTGKRMQAADRYTIETLGIPSLTLMERAAEACVNIMEAEAIDLSKPCVVCGSGNNGGDGFAIARMLSERGHTVQVCMAGNISHCTEETSCQIERLKRTGTKICDGYVPGEYSIIVDAMFGVGLNREVAGHYSQIIRQMNEADGIKFSVDIPSGISADSGMVLGTAFRADMTVTFQKKKIGLMLPEGRSYAGKLVAVDIGINTEQAEKAPDTVYTLDAGDYRKLLPARPEDSNKGSFGKLLVIAGSKGMSGAAYLNAAAAYKSGAGLVQIYTAEENRTILQTLLPESIIQSYERYDEEKLLSLLAWADAVCIGSGIGMGEDSRRILETTLKHISVPCLIDADGLNLMAEHPEYWDDLPEGASVVITPHMKEMSRLLDVPVSRIKEERLSLLKRFTDTHPAVCILKDSRTLTAASGGQSALNLSGNAAMAKAGSGDVLAGITAGLMVQGLSCMDAALLGTFVHGLSGDLAREEMGPYSVLAGDLIRHVGNAFLEILKTQKE</sequence>
<feature type="binding site" evidence="18">
    <location>
        <position position="59"/>
    </location>
    <ligand>
        <name>K(+)</name>
        <dbReference type="ChEBI" id="CHEBI:29103"/>
    </ligand>
</feature>
<comment type="similarity">
    <text evidence="17">Belongs to the NnrD/CARKD family.</text>
</comment>
<evidence type="ECO:0000259" key="21">
    <source>
        <dbReference type="PROSITE" id="PS51385"/>
    </source>
</evidence>
<reference evidence="22" key="2">
    <citation type="submission" date="2021-09" db="EMBL/GenBank/DDBJ databases">
        <authorList>
            <person name="Gilroy R."/>
        </authorList>
    </citation>
    <scope>NUCLEOTIDE SEQUENCE</scope>
    <source>
        <strain evidence="22">USAMLcec4-12693</strain>
    </source>
</reference>
<feature type="binding site" evidence="17">
    <location>
        <position position="255"/>
    </location>
    <ligand>
        <name>(6S)-NADPHX</name>
        <dbReference type="ChEBI" id="CHEBI:64076"/>
    </ligand>
</feature>
<dbReference type="EMBL" id="DYXE01000054">
    <property type="protein sequence ID" value="HJH49875.1"/>
    <property type="molecule type" value="Genomic_DNA"/>
</dbReference>
<feature type="domain" description="YjeF C-terminal" evidence="20">
    <location>
        <begin position="220"/>
        <end position="497"/>
    </location>
</feature>
<evidence type="ECO:0000256" key="17">
    <source>
        <dbReference type="HAMAP-Rule" id="MF_01965"/>
    </source>
</evidence>
<evidence type="ECO:0000259" key="20">
    <source>
        <dbReference type="PROSITE" id="PS51383"/>
    </source>
</evidence>
<dbReference type="Pfam" id="PF01256">
    <property type="entry name" value="Carb_kinase"/>
    <property type="match status" value="1"/>
</dbReference>
<evidence type="ECO:0000256" key="12">
    <source>
        <dbReference type="ARBA" id="ARBA00023239"/>
    </source>
</evidence>
<dbReference type="CDD" id="cd01171">
    <property type="entry name" value="YXKO-related"/>
    <property type="match status" value="1"/>
</dbReference>
<proteinExistence type="inferred from homology"/>
<comment type="similarity">
    <text evidence="18">Belongs to the NnrE/AIBP family.</text>
</comment>
<dbReference type="PIRSF" id="PIRSF017184">
    <property type="entry name" value="Nnr"/>
    <property type="match status" value="1"/>
</dbReference>
<feature type="binding site" evidence="17">
    <location>
        <position position="318"/>
    </location>
    <ligand>
        <name>(6S)-NADPHX</name>
        <dbReference type="ChEBI" id="CHEBI:64076"/>
    </ligand>
</feature>
<evidence type="ECO:0000256" key="15">
    <source>
        <dbReference type="ARBA" id="ARBA00048238"/>
    </source>
</evidence>
<evidence type="ECO:0000256" key="14">
    <source>
        <dbReference type="ARBA" id="ARBA00025153"/>
    </source>
</evidence>
<feature type="binding site" evidence="17">
    <location>
        <begin position="408"/>
        <end position="412"/>
    </location>
    <ligand>
        <name>AMP</name>
        <dbReference type="ChEBI" id="CHEBI:456215"/>
    </ligand>
</feature>
<dbReference type="InterPro" id="IPR000631">
    <property type="entry name" value="CARKD"/>
</dbReference>
<dbReference type="GO" id="GO:0052856">
    <property type="term" value="F:NAD(P)HX epimerase activity"/>
    <property type="evidence" value="ECO:0007669"/>
    <property type="project" value="UniProtKB-UniRule"/>
</dbReference>
<dbReference type="NCBIfam" id="TIGR00197">
    <property type="entry name" value="yjeF_nterm"/>
    <property type="match status" value="1"/>
</dbReference>
<evidence type="ECO:0000256" key="5">
    <source>
        <dbReference type="ARBA" id="ARBA00022723"/>
    </source>
</evidence>
<dbReference type="EC" id="5.1.99.6" evidence="19"/>
<comment type="caution">
    <text evidence="22">The sequence shown here is derived from an EMBL/GenBank/DDBJ whole genome shotgun (WGS) entry which is preliminary data.</text>
</comment>
<feature type="binding site" evidence="18">
    <location>
        <position position="153"/>
    </location>
    <ligand>
        <name>(6S)-NADPHX</name>
        <dbReference type="ChEBI" id="CHEBI:64076"/>
    </ligand>
</feature>
<comment type="function">
    <text evidence="14 19">Bifunctional enzyme that catalyzes the epimerization of the S- and R-forms of NAD(P)HX and the dehydration of the S-form of NAD(P)HX at the expense of ADP, which is converted to AMP. This allows the repair of both epimers of NAD(P)HX, a damaged form of NAD(P)H that is a result of enzymatic or heat-dependent hydration.</text>
</comment>
<evidence type="ECO:0000256" key="9">
    <source>
        <dbReference type="ARBA" id="ARBA00022958"/>
    </source>
</evidence>